<dbReference type="Pfam" id="PF09684">
    <property type="entry name" value="Tail_P2_I"/>
    <property type="match status" value="1"/>
</dbReference>
<evidence type="ECO:0000313" key="2">
    <source>
        <dbReference type="Proteomes" id="UP000219036"/>
    </source>
</evidence>
<protein>
    <submittedName>
        <fullName evidence="1">Phage tail protein (Tail_P2_I)</fullName>
    </submittedName>
</protein>
<dbReference type="AlphaFoldDB" id="A0A285NFM9"/>
<keyword evidence="2" id="KW-1185">Reference proteome</keyword>
<dbReference type="RefSeq" id="WP_097000438.1">
    <property type="nucleotide sequence ID" value="NZ_OBEI01000004.1"/>
</dbReference>
<name>A0A285NFM9_9AQUI</name>
<reference evidence="2" key="1">
    <citation type="submission" date="2017-09" db="EMBL/GenBank/DDBJ databases">
        <authorList>
            <person name="Varghese N."/>
            <person name="Submissions S."/>
        </authorList>
    </citation>
    <scope>NUCLEOTIDE SEQUENCE [LARGE SCALE GENOMIC DNA]</scope>
    <source>
        <strain evidence="2">DSM 15103</strain>
    </source>
</reference>
<evidence type="ECO:0000313" key="1">
    <source>
        <dbReference type="EMBL" id="SNZ08314.1"/>
    </source>
</evidence>
<gene>
    <name evidence="1" type="ORF">SAMN06265182_1266</name>
</gene>
<dbReference type="EMBL" id="OBEI01000004">
    <property type="protein sequence ID" value="SNZ08314.1"/>
    <property type="molecule type" value="Genomic_DNA"/>
</dbReference>
<organism evidence="1 2">
    <name type="scientific">Persephonella hydrogeniphila</name>
    <dbReference type="NCBI Taxonomy" id="198703"/>
    <lineage>
        <taxon>Bacteria</taxon>
        <taxon>Pseudomonadati</taxon>
        <taxon>Aquificota</taxon>
        <taxon>Aquificia</taxon>
        <taxon>Aquificales</taxon>
        <taxon>Hydrogenothermaceae</taxon>
        <taxon>Persephonella</taxon>
    </lineage>
</organism>
<accession>A0A285NFM9</accession>
<sequence>MIADWLWGISPTSFKAGNKKKTERDVYKLYQVWENNIENFRQHAFKVRKQRFPQFANSNALYLLGKERGFNRFKNETEEEFRSRVINAISWYKKAGTVKGIKEILALYGFENVKITPILQTDPTKWAEFLIEADIPNGITEERFSLISEILIKIKPTHEKLNSLNIYLTSDFKQNRAAAMLSGHDITVYPYQVKELQLSAKDYTAIGYQAVHTTTIYPATN</sequence>
<dbReference type="InterPro" id="IPR006521">
    <property type="entry name" value="Tail_protein_I"/>
</dbReference>
<dbReference type="OrthoDB" id="25751at2"/>
<proteinExistence type="predicted"/>
<dbReference type="Proteomes" id="UP000219036">
    <property type="component" value="Unassembled WGS sequence"/>
</dbReference>